<dbReference type="InterPro" id="IPR002577">
    <property type="entry name" value="HTH_HxlR"/>
</dbReference>
<dbReference type="PANTHER" id="PTHR33204:SF29">
    <property type="entry name" value="TRANSCRIPTIONAL REGULATOR"/>
    <property type="match status" value="1"/>
</dbReference>
<sequence length="121" mass="14063">MKEPKEHCPLTMAVKVISGKWKLFILSVLANGEIKRYGEIRKTCENITEKMLTSQLRELEKDGIVFRKVYAQVPPKVEYSLTELGQKLCLIFDPLYEWGIDYIKEIRPDQLHIIATNGYCD</sequence>
<comment type="caution">
    <text evidence="5">The sequence shown here is derived from an EMBL/GenBank/DDBJ whole genome shotgun (WGS) entry which is preliminary data.</text>
</comment>
<dbReference type="Proteomes" id="UP001176806">
    <property type="component" value="Unassembled WGS sequence"/>
</dbReference>
<name>A0ABT8WMU3_9FLAO</name>
<feature type="domain" description="HTH hxlR-type" evidence="4">
    <location>
        <begin position="8"/>
        <end position="107"/>
    </location>
</feature>
<dbReference type="PROSITE" id="PS51118">
    <property type="entry name" value="HTH_HXLR"/>
    <property type="match status" value="1"/>
</dbReference>
<keyword evidence="2" id="KW-0238">DNA-binding</keyword>
<gene>
    <name evidence="5" type="ORF">Q4Q40_09815</name>
</gene>
<evidence type="ECO:0000313" key="5">
    <source>
        <dbReference type="EMBL" id="MDO5974480.1"/>
    </source>
</evidence>
<reference evidence="5" key="1">
    <citation type="submission" date="2023-07" db="EMBL/GenBank/DDBJ databases">
        <title>Two novel species in the genus Flavivirga.</title>
        <authorList>
            <person name="Kwon K."/>
        </authorList>
    </citation>
    <scope>NUCLEOTIDE SEQUENCE</scope>
    <source>
        <strain evidence="5">KACC 14158</strain>
    </source>
</reference>
<organism evidence="5 6">
    <name type="scientific">Flavivirga jejuensis</name>
    <dbReference type="NCBI Taxonomy" id="870487"/>
    <lineage>
        <taxon>Bacteria</taxon>
        <taxon>Pseudomonadati</taxon>
        <taxon>Bacteroidota</taxon>
        <taxon>Flavobacteriia</taxon>
        <taxon>Flavobacteriales</taxon>
        <taxon>Flavobacteriaceae</taxon>
        <taxon>Flavivirga</taxon>
    </lineage>
</organism>
<accession>A0ABT8WMU3</accession>
<dbReference type="SUPFAM" id="SSF46785">
    <property type="entry name" value="Winged helix' DNA-binding domain"/>
    <property type="match status" value="1"/>
</dbReference>
<evidence type="ECO:0000259" key="4">
    <source>
        <dbReference type="PROSITE" id="PS51118"/>
    </source>
</evidence>
<proteinExistence type="predicted"/>
<evidence type="ECO:0000256" key="3">
    <source>
        <dbReference type="ARBA" id="ARBA00023163"/>
    </source>
</evidence>
<dbReference type="PANTHER" id="PTHR33204">
    <property type="entry name" value="TRANSCRIPTIONAL REGULATOR, MARR FAMILY"/>
    <property type="match status" value="1"/>
</dbReference>
<keyword evidence="3" id="KW-0804">Transcription</keyword>
<dbReference type="InterPro" id="IPR036390">
    <property type="entry name" value="WH_DNA-bd_sf"/>
</dbReference>
<dbReference type="EMBL" id="JAUOEL010000003">
    <property type="protein sequence ID" value="MDO5974480.1"/>
    <property type="molecule type" value="Genomic_DNA"/>
</dbReference>
<dbReference type="Gene3D" id="1.10.10.10">
    <property type="entry name" value="Winged helix-like DNA-binding domain superfamily/Winged helix DNA-binding domain"/>
    <property type="match status" value="1"/>
</dbReference>
<dbReference type="InterPro" id="IPR036388">
    <property type="entry name" value="WH-like_DNA-bd_sf"/>
</dbReference>
<dbReference type="Pfam" id="PF01638">
    <property type="entry name" value="HxlR"/>
    <property type="match status" value="1"/>
</dbReference>
<keyword evidence="1" id="KW-0805">Transcription regulation</keyword>
<keyword evidence="6" id="KW-1185">Reference proteome</keyword>
<evidence type="ECO:0000313" key="6">
    <source>
        <dbReference type="Proteomes" id="UP001176806"/>
    </source>
</evidence>
<protein>
    <submittedName>
        <fullName evidence="5">Helix-turn-helix domain-containing protein</fullName>
    </submittedName>
</protein>
<evidence type="ECO:0000256" key="1">
    <source>
        <dbReference type="ARBA" id="ARBA00023015"/>
    </source>
</evidence>
<evidence type="ECO:0000256" key="2">
    <source>
        <dbReference type="ARBA" id="ARBA00023125"/>
    </source>
</evidence>
<dbReference type="RefSeq" id="WP_303301618.1">
    <property type="nucleotide sequence ID" value="NZ_BAABDA010000050.1"/>
</dbReference>